<evidence type="ECO:0000313" key="2">
    <source>
        <dbReference type="EMBL" id="ANE79091.1"/>
    </source>
</evidence>
<keyword evidence="3" id="KW-1185">Reference proteome</keyword>
<dbReference type="RefSeq" id="WP_067992701.1">
    <property type="nucleotide sequence ID" value="NZ_CP015596.1"/>
</dbReference>
<dbReference type="EMBL" id="CP015596">
    <property type="protein sequence ID" value="ANE79091.1"/>
    <property type="molecule type" value="Genomic_DNA"/>
</dbReference>
<proteinExistence type="predicted"/>
<feature type="region of interest" description="Disordered" evidence="1">
    <location>
        <begin position="166"/>
        <end position="188"/>
    </location>
</feature>
<sequence length="368" mass="35539">MGIQPDVSPYGGQTVTGPGWPNVDENALAAAAAQYEALAAKISGTVVPQQQAQLMKMTGDWLGTGSAAAAGEASSIIGSHESNAAQAAAIAAKLRTMEATVIQTKTMANIVAQETQAECMAIQSMPVSNTQALVQSRIMLGLSQNTATVTANAGTMANAIGAPASTPSPGAPAVGPQQAAGMAGQDPGQAMQMMGQLAGLVGQIPQMLGQAMGQVTQAPQQLMQSVGQPLQQLTSMFGQGAGGSGLGAVSPFSAFSNHPLAGGSGAGAGAGMVRAAGLPGGGGGSAQSPLMASLVGNTGPVSVAPAPGANAGGGAVGGMAPVAAGGGMGGGMGPMMGQRGTSGGTTSGLALPAALEYDLAEDDVDEDW</sequence>
<dbReference type="AlphaFoldDB" id="A0A172UJL4"/>
<dbReference type="OrthoDB" id="4641652at2"/>
<dbReference type="Proteomes" id="UP000077143">
    <property type="component" value="Chromosome"/>
</dbReference>
<dbReference type="KEGG" id="madi:A7U43_06925"/>
<protein>
    <recommendedName>
        <fullName evidence="4">PPE family domain-containing protein</fullName>
    </recommendedName>
</protein>
<evidence type="ECO:0000313" key="3">
    <source>
        <dbReference type="Proteomes" id="UP000077143"/>
    </source>
</evidence>
<organism evidence="2 3">
    <name type="scientific">Mycobacterium adipatum</name>
    <dbReference type="NCBI Taxonomy" id="1682113"/>
    <lineage>
        <taxon>Bacteria</taxon>
        <taxon>Bacillati</taxon>
        <taxon>Actinomycetota</taxon>
        <taxon>Actinomycetes</taxon>
        <taxon>Mycobacteriales</taxon>
        <taxon>Mycobacteriaceae</taxon>
        <taxon>Mycobacterium</taxon>
    </lineage>
</organism>
<accession>A0A172UJL4</accession>
<dbReference type="STRING" id="1682113.A7U43_06925"/>
<reference evidence="2 3" key="1">
    <citation type="submission" date="2016-05" db="EMBL/GenBank/DDBJ databases">
        <title>Complete genome sequence of a phthalic acid esters degrading Mycobacterium sp. YC-RL4.</title>
        <authorList>
            <person name="Ren L."/>
            <person name="Fan S."/>
            <person name="Ruth N."/>
            <person name="Jia Y."/>
            <person name="Wang J."/>
            <person name="Qiao C."/>
        </authorList>
    </citation>
    <scope>NUCLEOTIDE SEQUENCE [LARGE SCALE GENOMIC DNA]</scope>
    <source>
        <strain evidence="2 3">YC-RL4</strain>
    </source>
</reference>
<name>A0A172UJL4_9MYCO</name>
<gene>
    <name evidence="2" type="ORF">A7U43_06925</name>
</gene>
<evidence type="ECO:0000256" key="1">
    <source>
        <dbReference type="SAM" id="MobiDB-lite"/>
    </source>
</evidence>
<evidence type="ECO:0008006" key="4">
    <source>
        <dbReference type="Google" id="ProtNLM"/>
    </source>
</evidence>